<gene>
    <name evidence="3" type="ORF">DWE98_09955</name>
</gene>
<dbReference type="InterPro" id="IPR035901">
    <property type="entry name" value="GIY-YIG_endonuc_sf"/>
</dbReference>
<evidence type="ECO:0000259" key="2">
    <source>
        <dbReference type="PROSITE" id="PS50164"/>
    </source>
</evidence>
<evidence type="ECO:0000256" key="1">
    <source>
        <dbReference type="ARBA" id="ARBA00007435"/>
    </source>
</evidence>
<dbReference type="Proteomes" id="UP000255207">
    <property type="component" value="Unassembled WGS sequence"/>
</dbReference>
<reference evidence="4" key="1">
    <citation type="submission" date="2018-07" db="EMBL/GenBank/DDBJ databases">
        <authorList>
            <person name="Safronova V.I."/>
            <person name="Chirak E.R."/>
            <person name="Sazanova A.L."/>
        </authorList>
    </citation>
    <scope>NUCLEOTIDE SEQUENCE [LARGE SCALE GENOMIC DNA]</scope>
    <source>
        <strain evidence="4">RCAM04685</strain>
    </source>
</reference>
<dbReference type="InterPro" id="IPR050190">
    <property type="entry name" value="UPF0213_domain"/>
</dbReference>
<dbReference type="PANTHER" id="PTHR34477:SF5">
    <property type="entry name" value="BSL5627 PROTEIN"/>
    <property type="match status" value="1"/>
</dbReference>
<dbReference type="PANTHER" id="PTHR34477">
    <property type="entry name" value="UPF0213 PROTEIN YHBQ"/>
    <property type="match status" value="1"/>
</dbReference>
<feature type="domain" description="GIY-YIG" evidence="2">
    <location>
        <begin position="4"/>
        <end position="80"/>
    </location>
</feature>
<evidence type="ECO:0000313" key="4">
    <source>
        <dbReference type="Proteomes" id="UP000255207"/>
    </source>
</evidence>
<accession>A0A370L7L1</accession>
<dbReference type="OrthoDB" id="287318at2"/>
<dbReference type="PROSITE" id="PS50164">
    <property type="entry name" value="GIY_YIG"/>
    <property type="match status" value="1"/>
</dbReference>
<proteinExistence type="inferred from homology"/>
<dbReference type="Gene3D" id="3.40.1440.10">
    <property type="entry name" value="GIY-YIG endonuclease"/>
    <property type="match status" value="1"/>
</dbReference>
<dbReference type="CDD" id="cd10448">
    <property type="entry name" value="GIY-YIG_unchar_3"/>
    <property type="match status" value="1"/>
</dbReference>
<comment type="similarity">
    <text evidence="1">Belongs to the UPF0213 family.</text>
</comment>
<keyword evidence="4" id="KW-1185">Reference proteome</keyword>
<comment type="caution">
    <text evidence="3">The sequence shown here is derived from an EMBL/GenBank/DDBJ whole genome shotgun (WGS) entry which is preliminary data.</text>
</comment>
<dbReference type="RefSeq" id="WP_114829043.1">
    <property type="nucleotide sequence ID" value="NZ_QQTO01000022.1"/>
</dbReference>
<name>A0A370L7L1_9HYPH</name>
<dbReference type="Pfam" id="PF01541">
    <property type="entry name" value="GIY-YIG"/>
    <property type="match status" value="1"/>
</dbReference>
<dbReference type="InterPro" id="IPR000305">
    <property type="entry name" value="GIY-YIG_endonuc"/>
</dbReference>
<dbReference type="EMBL" id="QQTP01000004">
    <property type="protein sequence ID" value="RDJ26154.1"/>
    <property type="molecule type" value="Genomic_DNA"/>
</dbReference>
<dbReference type="SUPFAM" id="SSF82771">
    <property type="entry name" value="GIY-YIG endonuclease"/>
    <property type="match status" value="1"/>
</dbReference>
<evidence type="ECO:0000313" key="3">
    <source>
        <dbReference type="EMBL" id="RDJ26154.1"/>
    </source>
</evidence>
<sequence length="101" mass="11975">MSARIYAIYILATRKDGPLYIGFTNDLDRRVAEHKSHEIKRHTAKYNIERLVYVEWFDDPTQAIEREKVLKKWRRAWKVALIERDNPEWNDLSGWGSEAAG</sequence>
<organism evidence="3 4">
    <name type="scientific">Bosea caraganae</name>
    <dbReference type="NCBI Taxonomy" id="2763117"/>
    <lineage>
        <taxon>Bacteria</taxon>
        <taxon>Pseudomonadati</taxon>
        <taxon>Pseudomonadota</taxon>
        <taxon>Alphaproteobacteria</taxon>
        <taxon>Hyphomicrobiales</taxon>
        <taxon>Boseaceae</taxon>
        <taxon>Bosea</taxon>
    </lineage>
</organism>
<dbReference type="AlphaFoldDB" id="A0A370L7L1"/>
<dbReference type="SMART" id="SM00465">
    <property type="entry name" value="GIYc"/>
    <property type="match status" value="1"/>
</dbReference>
<protein>
    <submittedName>
        <fullName evidence="3">GIY-YIG nuclease family protein</fullName>
    </submittedName>
</protein>